<gene>
    <name evidence="3" type="ORF">SAMN04488045_1468</name>
</gene>
<name>A0A1H5WJL8_9RHOB</name>
<dbReference type="GO" id="GO:0017004">
    <property type="term" value="P:cytochrome complex assembly"/>
    <property type="evidence" value="ECO:0007669"/>
    <property type="project" value="UniProtKB-KW"/>
</dbReference>
<dbReference type="AlphaFoldDB" id="A0A1H5WJL8"/>
<dbReference type="OrthoDB" id="9815847at2"/>
<evidence type="ECO:0000256" key="2">
    <source>
        <dbReference type="SAM" id="MobiDB-lite"/>
    </source>
</evidence>
<dbReference type="Proteomes" id="UP000236752">
    <property type="component" value="Unassembled WGS sequence"/>
</dbReference>
<dbReference type="NCBIfam" id="TIGR03142">
    <property type="entry name" value="cytochro_ccmI"/>
    <property type="match status" value="1"/>
</dbReference>
<evidence type="ECO:0000256" key="1">
    <source>
        <dbReference type="ARBA" id="ARBA00022748"/>
    </source>
</evidence>
<dbReference type="SUPFAM" id="SSF48452">
    <property type="entry name" value="TPR-like"/>
    <property type="match status" value="1"/>
</dbReference>
<evidence type="ECO:0000313" key="4">
    <source>
        <dbReference type="Proteomes" id="UP000236752"/>
    </source>
</evidence>
<reference evidence="3 4" key="1">
    <citation type="submission" date="2016-10" db="EMBL/GenBank/DDBJ databases">
        <authorList>
            <person name="de Groot N.N."/>
        </authorList>
    </citation>
    <scope>NUCLEOTIDE SEQUENCE [LARGE SCALE GENOMIC DNA]</scope>
    <source>
        <strain evidence="3 4">DSM 26915</strain>
    </source>
</reference>
<dbReference type="InterPro" id="IPR017560">
    <property type="entry name" value="Cyt_c_biogenesis_CcmI"/>
</dbReference>
<accession>A0A1H5WJL8</accession>
<keyword evidence="1" id="KW-0201">Cytochrome c-type biogenesis</keyword>
<dbReference type="InterPro" id="IPR011990">
    <property type="entry name" value="TPR-like_helical_dom_sf"/>
</dbReference>
<dbReference type="Gene3D" id="1.25.40.10">
    <property type="entry name" value="Tetratricopeptide repeat domain"/>
    <property type="match status" value="1"/>
</dbReference>
<sequence>MVFWLTTGILALAVAAILASALLRNRETEVAPEKYDLNVYKDQLREIEQDAARGVIAADEAERLRTEVSRRILAIDAKMADSSRSEGGPRGVGRVAAGVSAVVLLGGAFALYSELGAPGYGDLSLKTRIDAAEQARLNRPSQADAEAQIPPSTSLEATSEYSDLVQKLRGAVAERPNDLQGFMLLARSEAALGNFTAAYAAQERVISLKADGATAEDYADLADMMVLAAGGYVSPEAERVLQAAFVRDENNDVVAYYRGLLMAQTGRPDVALRIWDRLLRNSEATDPWVTPILEAIPEIAVRAGVTDYSPPALANAPLRGPTQQDVESAANMSAEDRAQMIEGMVAQLAERLSTEGGSPEEWARLIGALAVLGRAEEAMKVYADGQEVFSDNDAALRTLRDAATGAGIGQ</sequence>
<evidence type="ECO:0000313" key="3">
    <source>
        <dbReference type="EMBL" id="SEF99692.1"/>
    </source>
</evidence>
<protein>
    <submittedName>
        <fullName evidence="3">Cytochrome c-type biogenesis protein CcmH</fullName>
    </submittedName>
</protein>
<keyword evidence="4" id="KW-1185">Reference proteome</keyword>
<organism evidence="3 4">
    <name type="scientific">Thalassococcus halodurans</name>
    <dbReference type="NCBI Taxonomy" id="373675"/>
    <lineage>
        <taxon>Bacteria</taxon>
        <taxon>Pseudomonadati</taxon>
        <taxon>Pseudomonadota</taxon>
        <taxon>Alphaproteobacteria</taxon>
        <taxon>Rhodobacterales</taxon>
        <taxon>Roseobacteraceae</taxon>
        <taxon>Thalassococcus</taxon>
    </lineage>
</organism>
<proteinExistence type="predicted"/>
<dbReference type="RefSeq" id="WP_103909808.1">
    <property type="nucleotide sequence ID" value="NZ_FNUZ01000002.1"/>
</dbReference>
<dbReference type="EMBL" id="FNUZ01000002">
    <property type="protein sequence ID" value="SEF99692.1"/>
    <property type="molecule type" value="Genomic_DNA"/>
</dbReference>
<feature type="region of interest" description="Disordered" evidence="2">
    <location>
        <begin position="137"/>
        <end position="156"/>
    </location>
</feature>